<keyword evidence="2" id="KW-0812">Transmembrane</keyword>
<dbReference type="InterPro" id="IPR011050">
    <property type="entry name" value="Pectin_lyase_fold/virulence"/>
</dbReference>
<protein>
    <submittedName>
        <fullName evidence="5">IPTL-CTERM sorting domain-containing protein</fullName>
    </submittedName>
</protein>
<gene>
    <name evidence="5" type="ORF">H9K76_18140</name>
</gene>
<dbReference type="AlphaFoldDB" id="A0A7G9RLG6"/>
<dbReference type="RefSeq" id="WP_187596707.1">
    <property type="nucleotide sequence ID" value="NZ_CP060714.1"/>
</dbReference>
<feature type="compositionally biased region" description="Low complexity" evidence="1">
    <location>
        <begin position="588"/>
        <end position="609"/>
    </location>
</feature>
<accession>A0A7G9RLG6</accession>
<feature type="region of interest" description="Disordered" evidence="1">
    <location>
        <begin position="586"/>
        <end position="610"/>
    </location>
</feature>
<feature type="domain" description="IPTL-CTERM protein sorting" evidence="4">
    <location>
        <begin position="854"/>
        <end position="886"/>
    </location>
</feature>
<evidence type="ECO:0000256" key="2">
    <source>
        <dbReference type="SAM" id="Phobius"/>
    </source>
</evidence>
<feature type="region of interest" description="Disordered" evidence="1">
    <location>
        <begin position="700"/>
        <end position="725"/>
    </location>
</feature>
<dbReference type="EMBL" id="CP060714">
    <property type="protein sequence ID" value="QNN56441.1"/>
    <property type="molecule type" value="Genomic_DNA"/>
</dbReference>
<evidence type="ECO:0000313" key="6">
    <source>
        <dbReference type="Proteomes" id="UP000515811"/>
    </source>
</evidence>
<dbReference type="NCBIfam" id="NF041518">
    <property type="entry name" value="choice_anch_Q"/>
    <property type="match status" value="1"/>
</dbReference>
<dbReference type="NCBIfam" id="TIGR04174">
    <property type="entry name" value="IPTL_CTERM"/>
    <property type="match status" value="1"/>
</dbReference>
<dbReference type="NCBIfam" id="NF041766">
    <property type="entry name" value="choice_anch_U"/>
    <property type="match status" value="1"/>
</dbReference>
<keyword evidence="6" id="KW-1185">Reference proteome</keyword>
<dbReference type="InterPro" id="IPR059226">
    <property type="entry name" value="Choice_anch_Q_dom"/>
</dbReference>
<keyword evidence="2" id="KW-0472">Membrane</keyword>
<proteinExistence type="predicted"/>
<evidence type="ECO:0000313" key="5">
    <source>
        <dbReference type="EMBL" id="QNN56441.1"/>
    </source>
</evidence>
<dbReference type="InterPro" id="IPR026442">
    <property type="entry name" value="IPTL_CTERM"/>
</dbReference>
<sequence>MQRHSRHATSRPSIRPTQLALALGGALLSLAAHDAHAAACAGTQVLYATHDAQDMVTSGKTGKLGWGDAVTLQNALAVANADTTLSQCYEVRIKQGVYKPATLDPAETNSGVINAALSMSFNIARPMLLKGGYTGSGDTRVIQADNTVLSGDIDGNDLVEGGITRSAEFADPSSPFAVSGDLKGNNSTAVVVVGPSVFSEPPGTPVSASFTSAPGESSFTQLEGLTITGGNSLGAASGTGLPIGGGLSCTAQMVPSLAGAPMAECSPALQSMRFSGNAGLVGSAVSLPMLTGANVTNLSIEQSTFSGNATAITGAVFAGWAGENATGSGTIRISRSTFSSNRSMGFGGAVTVFGTSSSTPLTLDINSSLFDGNIAGNGALALPFPATGGAIALSSSSGSVKARISGSTFRNNTAAMGGGAIAQFGANFLGNATAGSGDVQIESSTFSGNVAPLGGAIASLAMYSPVGSGGPVASRAHTLSITNSTFNANQAKNAAAPTGAPEGIGGAIANLTAFDGNTSAVTIRNSTFSGNTSDQQGSAVANTTWDMAGTSAPGTGRGQATLDIQSSILWPGASGTGPATVVFNGEGTATSSDPSSPPTNTITPTNPATGSATTVVAHSIIQGGWSATGSANLDADPLLAPLADNGGSTQTMLPARNSPAINAVACSVGGSTVDQRGEPRPDAAGSPCDIGAVELKVGTATGSTQTPDGTPVDVTLTNPGGGGGSTPSTCTLLPGSPSITAAPLTGAPAGFRFPYGQLRFTADHCPVGQPTQVTLQLPAGTQLPGNAQMFKKIGSEWVSWPATISGNTVRFTVTDSTDPSTAAATGDSDPTPGVITDPVLFAVPEGSGVTPTTTAVPTLSQWGLMALSGLLGLFAFGSARTGRQRRRG</sequence>
<reference evidence="5 6" key="1">
    <citation type="submission" date="2020-08" db="EMBL/GenBank/DDBJ databases">
        <title>Genome sequence of Diaphorobacter ruginosibacter DSM 27467T.</title>
        <authorList>
            <person name="Hyun D.-W."/>
            <person name="Bae J.-W."/>
        </authorList>
    </citation>
    <scope>NUCLEOTIDE SEQUENCE [LARGE SCALE GENOMIC DNA]</scope>
    <source>
        <strain evidence="5 6">DSM 27467</strain>
    </source>
</reference>
<feature type="transmembrane region" description="Helical" evidence="2">
    <location>
        <begin position="859"/>
        <end position="879"/>
    </location>
</feature>
<dbReference type="InterPro" id="IPR053784">
    <property type="entry name" value="Choice_anch_U_dom"/>
</dbReference>
<dbReference type="Pfam" id="PF18203">
    <property type="entry name" value="IPTL-CTERM"/>
    <property type="match status" value="1"/>
</dbReference>
<keyword evidence="3" id="KW-0732">Signal</keyword>
<organism evidence="5 6">
    <name type="scientific">Diaphorobacter ruginosibacter</name>
    <dbReference type="NCBI Taxonomy" id="1715720"/>
    <lineage>
        <taxon>Bacteria</taxon>
        <taxon>Pseudomonadati</taxon>
        <taxon>Pseudomonadota</taxon>
        <taxon>Betaproteobacteria</taxon>
        <taxon>Burkholderiales</taxon>
        <taxon>Comamonadaceae</taxon>
        <taxon>Diaphorobacter</taxon>
    </lineage>
</organism>
<feature type="chain" id="PRO_5029014280" evidence="3">
    <location>
        <begin position="38"/>
        <end position="888"/>
    </location>
</feature>
<feature type="signal peptide" evidence="3">
    <location>
        <begin position="1"/>
        <end position="37"/>
    </location>
</feature>
<dbReference type="KEGG" id="drg:H9K76_18140"/>
<name>A0A7G9RLG6_9BURK</name>
<dbReference type="Proteomes" id="UP000515811">
    <property type="component" value="Chromosome"/>
</dbReference>
<dbReference type="SUPFAM" id="SSF51126">
    <property type="entry name" value="Pectin lyase-like"/>
    <property type="match status" value="1"/>
</dbReference>
<keyword evidence="2" id="KW-1133">Transmembrane helix</keyword>
<evidence type="ECO:0000256" key="1">
    <source>
        <dbReference type="SAM" id="MobiDB-lite"/>
    </source>
</evidence>
<evidence type="ECO:0000256" key="3">
    <source>
        <dbReference type="SAM" id="SignalP"/>
    </source>
</evidence>
<evidence type="ECO:0000259" key="4">
    <source>
        <dbReference type="Pfam" id="PF18203"/>
    </source>
</evidence>